<dbReference type="AlphaFoldDB" id="A0A1Y5TKB3"/>
<dbReference type="RefSeq" id="WP_085850547.1">
    <property type="nucleotide sequence ID" value="NZ_FNZV01000023.1"/>
</dbReference>
<dbReference type="InterPro" id="IPR050116">
    <property type="entry name" value="DNA_polymerase-Y"/>
</dbReference>
<evidence type="ECO:0000313" key="13">
    <source>
        <dbReference type="EMBL" id="SLN65901.1"/>
    </source>
</evidence>
<dbReference type="GO" id="GO:0009432">
    <property type="term" value="P:SOS response"/>
    <property type="evidence" value="ECO:0007669"/>
    <property type="project" value="TreeGrafter"/>
</dbReference>
<dbReference type="InterPro" id="IPR043502">
    <property type="entry name" value="DNA/RNA_pol_sf"/>
</dbReference>
<dbReference type="EMBL" id="FWFW01000014">
    <property type="protein sequence ID" value="SLN65901.1"/>
    <property type="molecule type" value="Genomic_DNA"/>
</dbReference>
<dbReference type="GO" id="GO:0005829">
    <property type="term" value="C:cytosol"/>
    <property type="evidence" value="ECO:0007669"/>
    <property type="project" value="TreeGrafter"/>
</dbReference>
<name>A0A1Y5TKB3_9RHOB</name>
<comment type="function">
    <text evidence="10">Poorly processive, error-prone DNA polymerase involved in untargeted mutagenesis. Copies undamaged DNA at stalled replication forks, which arise in vivo from mismatched or misaligned primer ends. These misaligned primers can be extended by PolIV. Exhibits no 3'-5' exonuclease (proofreading) activity. May be involved in translesional synthesis, in conjunction with the beta clamp from PolIII.</text>
</comment>
<keyword evidence="6" id="KW-0479">Metal-binding</keyword>
<evidence type="ECO:0000256" key="3">
    <source>
        <dbReference type="ARBA" id="ARBA00012417"/>
    </source>
</evidence>
<dbReference type="STRING" id="658057.SAMN04488032_1234"/>
<dbReference type="SUPFAM" id="SSF56672">
    <property type="entry name" value="DNA/RNA polymerases"/>
    <property type="match status" value="1"/>
</dbReference>
<evidence type="ECO:0000256" key="5">
    <source>
        <dbReference type="ARBA" id="ARBA00022695"/>
    </source>
</evidence>
<comment type="subunit">
    <text evidence="2">Monomer.</text>
</comment>
<evidence type="ECO:0000256" key="7">
    <source>
        <dbReference type="ARBA" id="ARBA00022763"/>
    </source>
</evidence>
<keyword evidence="9" id="KW-0234">DNA repair</keyword>
<dbReference type="EC" id="2.7.7.7" evidence="3"/>
<dbReference type="GO" id="GO:0042276">
    <property type="term" value="P:error-prone translesion synthesis"/>
    <property type="evidence" value="ECO:0007669"/>
    <property type="project" value="TreeGrafter"/>
</dbReference>
<dbReference type="Gene3D" id="3.30.70.270">
    <property type="match status" value="1"/>
</dbReference>
<dbReference type="InterPro" id="IPR043128">
    <property type="entry name" value="Rev_trsase/Diguanyl_cyclase"/>
</dbReference>
<comment type="catalytic activity">
    <reaction evidence="11">
        <text>DNA(n) + a 2'-deoxyribonucleoside 5'-triphosphate = DNA(n+1) + diphosphate</text>
        <dbReference type="Rhea" id="RHEA:22508"/>
        <dbReference type="Rhea" id="RHEA-COMP:17339"/>
        <dbReference type="Rhea" id="RHEA-COMP:17340"/>
        <dbReference type="ChEBI" id="CHEBI:33019"/>
        <dbReference type="ChEBI" id="CHEBI:61560"/>
        <dbReference type="ChEBI" id="CHEBI:173112"/>
        <dbReference type="EC" id="2.7.7.7"/>
    </reaction>
</comment>
<keyword evidence="4 13" id="KW-0808">Transferase</keyword>
<keyword evidence="14" id="KW-1185">Reference proteome</keyword>
<evidence type="ECO:0000259" key="12">
    <source>
        <dbReference type="PROSITE" id="PS50173"/>
    </source>
</evidence>
<keyword evidence="8" id="KW-0460">Magnesium</keyword>
<reference evidence="13 14" key="1">
    <citation type="submission" date="2017-03" db="EMBL/GenBank/DDBJ databases">
        <authorList>
            <person name="Afonso C.L."/>
            <person name="Miller P.J."/>
            <person name="Scott M.A."/>
            <person name="Spackman E."/>
            <person name="Goraichik I."/>
            <person name="Dimitrov K.M."/>
            <person name="Suarez D.L."/>
            <person name="Swayne D.E."/>
        </authorList>
    </citation>
    <scope>NUCLEOTIDE SEQUENCE [LARGE SCALE GENOMIC DNA]</scope>
    <source>
        <strain evidence="13 14">CECT 7971</strain>
    </source>
</reference>
<comment type="similarity">
    <text evidence="1">Belongs to the DNA polymerase type-Y family.</text>
</comment>
<keyword evidence="7" id="KW-0227">DNA damage</keyword>
<evidence type="ECO:0000256" key="8">
    <source>
        <dbReference type="ARBA" id="ARBA00022842"/>
    </source>
</evidence>
<feature type="domain" description="UmuC" evidence="12">
    <location>
        <begin position="6"/>
        <end position="194"/>
    </location>
</feature>
<evidence type="ECO:0000256" key="10">
    <source>
        <dbReference type="ARBA" id="ARBA00025589"/>
    </source>
</evidence>
<keyword evidence="5 13" id="KW-0548">Nucleotidyltransferase</keyword>
<dbReference type="GO" id="GO:0046872">
    <property type="term" value="F:metal ion binding"/>
    <property type="evidence" value="ECO:0007669"/>
    <property type="project" value="UniProtKB-KW"/>
</dbReference>
<evidence type="ECO:0000256" key="1">
    <source>
        <dbReference type="ARBA" id="ARBA00010945"/>
    </source>
</evidence>
<evidence type="ECO:0000256" key="4">
    <source>
        <dbReference type="ARBA" id="ARBA00022679"/>
    </source>
</evidence>
<dbReference type="FunFam" id="3.40.1170.60:FF:000003">
    <property type="entry name" value="DNA polymerase eta"/>
    <property type="match status" value="1"/>
</dbReference>
<dbReference type="GO" id="GO:0003684">
    <property type="term" value="F:damaged DNA binding"/>
    <property type="evidence" value="ECO:0007669"/>
    <property type="project" value="InterPro"/>
</dbReference>
<dbReference type="Proteomes" id="UP000193307">
    <property type="component" value="Unassembled WGS sequence"/>
</dbReference>
<dbReference type="OrthoDB" id="9808813at2"/>
<dbReference type="PROSITE" id="PS50173">
    <property type="entry name" value="UMUC"/>
    <property type="match status" value="1"/>
</dbReference>
<evidence type="ECO:0000256" key="6">
    <source>
        <dbReference type="ARBA" id="ARBA00022723"/>
    </source>
</evidence>
<dbReference type="Gene3D" id="3.40.1170.60">
    <property type="match status" value="1"/>
</dbReference>
<dbReference type="InterPro" id="IPR017961">
    <property type="entry name" value="DNA_pol_Y-fam_little_finger"/>
</dbReference>
<dbReference type="GO" id="GO:0006281">
    <property type="term" value="P:DNA repair"/>
    <property type="evidence" value="ECO:0007669"/>
    <property type="project" value="UniProtKB-KW"/>
</dbReference>
<dbReference type="PANTHER" id="PTHR11076:SF33">
    <property type="entry name" value="DNA POLYMERASE KAPPA"/>
    <property type="match status" value="1"/>
</dbReference>
<organism evidence="13 14">
    <name type="scientific">Pacificibacter marinus</name>
    <dbReference type="NCBI Taxonomy" id="658057"/>
    <lineage>
        <taxon>Bacteria</taxon>
        <taxon>Pseudomonadati</taxon>
        <taxon>Pseudomonadota</taxon>
        <taxon>Alphaproteobacteria</taxon>
        <taxon>Rhodobacterales</taxon>
        <taxon>Roseobacteraceae</taxon>
        <taxon>Pacificibacter</taxon>
    </lineage>
</organism>
<sequence>MTPMRCLYLDMNAFFASVEQQVDSRLRGRPVAITALETGPHNNWAGAVVAASYEAKAQGVKTIMRVAEARQICPDIVFLQARHKLYARANQAISKAIDTIAEVERVRSIDEFQIALSGRTSALPAALDLARDIKKIIREDVGSQLRCSIGIGPNHLLAKIAGKLEKPDGLQWLAPENMPEAIAHLKLDDLPGISRGMSARLGKAHVWGIHELYALDPRHARMIWRSVEGERFVRGLQGEDIPLIETQRNTYGQSKVLAPKYRPAPMAVRVGRWLVERAAARMRRDGYCAGRISIHIGLWKRHGHHWQQTLNPSQDTRDFLDIFDALTAQFASSRTQATSIGINLTNLVLLSERNGELFLPLAPGQNSKRETLSATIDRINLRYGKTVIKYGQQQEHLGFFDRG</sequence>
<dbReference type="InterPro" id="IPR001126">
    <property type="entry name" value="UmuC"/>
</dbReference>
<dbReference type="Pfam" id="PF00817">
    <property type="entry name" value="IMS"/>
    <property type="match status" value="1"/>
</dbReference>
<accession>A0A1Y5TKB3</accession>
<proteinExistence type="inferred from homology"/>
<evidence type="ECO:0000313" key="14">
    <source>
        <dbReference type="Proteomes" id="UP000193307"/>
    </source>
</evidence>
<evidence type="ECO:0000256" key="11">
    <source>
        <dbReference type="ARBA" id="ARBA00049244"/>
    </source>
</evidence>
<dbReference type="GO" id="GO:0003887">
    <property type="term" value="F:DNA-directed DNA polymerase activity"/>
    <property type="evidence" value="ECO:0007669"/>
    <property type="project" value="UniProtKB-KW"/>
</dbReference>
<evidence type="ECO:0000256" key="2">
    <source>
        <dbReference type="ARBA" id="ARBA00011245"/>
    </source>
</evidence>
<dbReference type="Pfam" id="PF11799">
    <property type="entry name" value="IMS_C"/>
    <property type="match status" value="1"/>
</dbReference>
<protein>
    <recommendedName>
        <fullName evidence="3">DNA-directed DNA polymerase</fullName>
        <ecNumber evidence="3">2.7.7.7</ecNumber>
    </recommendedName>
</protein>
<gene>
    <name evidence="13" type="primary">dinB_3</name>
    <name evidence="13" type="ORF">PAM7971_03476</name>
</gene>
<dbReference type="PANTHER" id="PTHR11076">
    <property type="entry name" value="DNA REPAIR POLYMERASE UMUC / TRANSFERASE FAMILY MEMBER"/>
    <property type="match status" value="1"/>
</dbReference>
<evidence type="ECO:0000256" key="9">
    <source>
        <dbReference type="ARBA" id="ARBA00023204"/>
    </source>
</evidence>